<feature type="transmembrane region" description="Helical" evidence="7">
    <location>
        <begin position="53"/>
        <end position="73"/>
    </location>
</feature>
<feature type="domain" description="RDD" evidence="8">
    <location>
        <begin position="10"/>
        <end position="139"/>
    </location>
</feature>
<evidence type="ECO:0000259" key="8">
    <source>
        <dbReference type="Pfam" id="PF06271"/>
    </source>
</evidence>
<evidence type="ECO:0000256" key="4">
    <source>
        <dbReference type="ARBA" id="ARBA00022989"/>
    </source>
</evidence>
<dbReference type="GO" id="GO:0005886">
    <property type="term" value="C:plasma membrane"/>
    <property type="evidence" value="ECO:0007669"/>
    <property type="project" value="UniProtKB-SubCell"/>
</dbReference>
<proteinExistence type="predicted"/>
<evidence type="ECO:0000313" key="10">
    <source>
        <dbReference type="Proteomes" id="UP001138768"/>
    </source>
</evidence>
<name>A0A9X0W550_9GAMM</name>
<dbReference type="Pfam" id="PF06271">
    <property type="entry name" value="RDD"/>
    <property type="match status" value="1"/>
</dbReference>
<feature type="compositionally biased region" description="Low complexity" evidence="6">
    <location>
        <begin position="156"/>
        <end position="185"/>
    </location>
</feature>
<dbReference type="PANTHER" id="PTHR36115:SF10">
    <property type="entry name" value="RDD DOMAIN-CONTAINING PROTEIN"/>
    <property type="match status" value="1"/>
</dbReference>
<keyword evidence="4 7" id="KW-1133">Transmembrane helix</keyword>
<evidence type="ECO:0000256" key="7">
    <source>
        <dbReference type="SAM" id="Phobius"/>
    </source>
</evidence>
<feature type="transmembrane region" description="Helical" evidence="7">
    <location>
        <begin position="107"/>
        <end position="126"/>
    </location>
</feature>
<dbReference type="InterPro" id="IPR010432">
    <property type="entry name" value="RDD"/>
</dbReference>
<comment type="caution">
    <text evidence="9">The sequence shown here is derived from an EMBL/GenBank/DDBJ whole genome shotgun (WGS) entry which is preliminary data.</text>
</comment>
<reference evidence="9 10" key="1">
    <citation type="journal article" date="2020" name="Microorganisms">
        <title>Osmotic Adaptation and Compatible Solute Biosynthesis of Phototrophic Bacteria as Revealed from Genome Analyses.</title>
        <authorList>
            <person name="Imhoff J.F."/>
            <person name="Rahn T."/>
            <person name="Kunzel S."/>
            <person name="Keller A."/>
            <person name="Neulinger S.C."/>
        </authorList>
    </citation>
    <scope>NUCLEOTIDE SEQUENCE [LARGE SCALE GENOMIC DNA]</scope>
    <source>
        <strain evidence="9 10">DSM 25653</strain>
    </source>
</reference>
<keyword evidence="10" id="KW-1185">Reference proteome</keyword>
<evidence type="ECO:0000256" key="5">
    <source>
        <dbReference type="ARBA" id="ARBA00023136"/>
    </source>
</evidence>
<evidence type="ECO:0000256" key="2">
    <source>
        <dbReference type="ARBA" id="ARBA00022475"/>
    </source>
</evidence>
<evidence type="ECO:0000256" key="6">
    <source>
        <dbReference type="SAM" id="MobiDB-lite"/>
    </source>
</evidence>
<evidence type="ECO:0000313" key="9">
    <source>
        <dbReference type="EMBL" id="MBK1617030.1"/>
    </source>
</evidence>
<keyword evidence="5 7" id="KW-0472">Membrane</keyword>
<feature type="region of interest" description="Disordered" evidence="6">
    <location>
        <begin position="153"/>
        <end position="192"/>
    </location>
</feature>
<dbReference type="AlphaFoldDB" id="A0A9X0W550"/>
<dbReference type="RefSeq" id="WP_200236765.1">
    <property type="nucleotide sequence ID" value="NZ_NRRY01000001.1"/>
</dbReference>
<gene>
    <name evidence="9" type="ORF">CKO42_00900</name>
</gene>
<evidence type="ECO:0000256" key="1">
    <source>
        <dbReference type="ARBA" id="ARBA00004651"/>
    </source>
</evidence>
<comment type="subcellular location">
    <subcellularLocation>
        <location evidence="1">Cell membrane</location>
        <topology evidence="1">Multi-pass membrane protein</topology>
    </subcellularLocation>
</comment>
<evidence type="ECO:0000256" key="3">
    <source>
        <dbReference type="ARBA" id="ARBA00022692"/>
    </source>
</evidence>
<dbReference type="InterPro" id="IPR051791">
    <property type="entry name" value="Pra-immunoreactive"/>
</dbReference>
<dbReference type="Proteomes" id="UP001138768">
    <property type="component" value="Unassembled WGS sequence"/>
</dbReference>
<dbReference type="EMBL" id="NRRY01000001">
    <property type="protein sequence ID" value="MBK1617030.1"/>
    <property type="molecule type" value="Genomic_DNA"/>
</dbReference>
<organism evidence="9 10">
    <name type="scientific">Lamprobacter modestohalophilus</name>
    <dbReference type="NCBI Taxonomy" id="1064514"/>
    <lineage>
        <taxon>Bacteria</taxon>
        <taxon>Pseudomonadati</taxon>
        <taxon>Pseudomonadota</taxon>
        <taxon>Gammaproteobacteria</taxon>
        <taxon>Chromatiales</taxon>
        <taxon>Chromatiaceae</taxon>
        <taxon>Lamprobacter</taxon>
    </lineage>
</organism>
<dbReference type="PANTHER" id="PTHR36115">
    <property type="entry name" value="PROLINE-RICH ANTIGEN HOMOLOG-RELATED"/>
    <property type="match status" value="1"/>
</dbReference>
<accession>A0A9X0W550</accession>
<protein>
    <recommendedName>
        <fullName evidence="8">RDD domain-containing protein</fullName>
    </recommendedName>
</protein>
<sequence>MTDLSQTQGPGLLRRLAAILYDLLLVASVLFAAAFVYTILVQSLTGADLTQGVAGFLFQLYLIAVIVGYYLYFWTAGRQTLAMRAWRLLILREDGSPLSSVDALRRIGFAILTLAPAGLGLWWMLFDRDRLTWYDRLAGTRTLLLSKGAGSTTLLSSDGNGNGSNNGSSSGSSGPSSSVSSSSSSRASQESK</sequence>
<keyword evidence="3 7" id="KW-0812">Transmembrane</keyword>
<feature type="transmembrane region" description="Helical" evidence="7">
    <location>
        <begin position="20"/>
        <end position="41"/>
    </location>
</feature>
<keyword evidence="2" id="KW-1003">Cell membrane</keyword>